<name>A0A5N6V6M8_ASPTM</name>
<keyword evidence="1" id="KW-0812">Transmembrane</keyword>
<accession>A0A5N6V6M8</accession>
<organism evidence="2 3">
    <name type="scientific">Aspergillus tamarii</name>
    <dbReference type="NCBI Taxonomy" id="41984"/>
    <lineage>
        <taxon>Eukaryota</taxon>
        <taxon>Fungi</taxon>
        <taxon>Dikarya</taxon>
        <taxon>Ascomycota</taxon>
        <taxon>Pezizomycotina</taxon>
        <taxon>Eurotiomycetes</taxon>
        <taxon>Eurotiomycetidae</taxon>
        <taxon>Eurotiales</taxon>
        <taxon>Aspergillaceae</taxon>
        <taxon>Aspergillus</taxon>
        <taxon>Aspergillus subgen. Circumdati</taxon>
    </lineage>
</organism>
<dbReference type="EMBL" id="ML738593">
    <property type="protein sequence ID" value="KAE8166668.1"/>
    <property type="molecule type" value="Genomic_DNA"/>
</dbReference>
<protein>
    <submittedName>
        <fullName evidence="2">Uncharacterized protein</fullName>
    </submittedName>
</protein>
<reference evidence="2 3" key="1">
    <citation type="submission" date="2019-04" db="EMBL/GenBank/DDBJ databases">
        <title>Friends and foes A comparative genomics study of 23 Aspergillus species from section Flavi.</title>
        <authorList>
            <consortium name="DOE Joint Genome Institute"/>
            <person name="Kjaerbolling I."/>
            <person name="Vesth T."/>
            <person name="Frisvad J.C."/>
            <person name="Nybo J.L."/>
            <person name="Theobald S."/>
            <person name="Kildgaard S."/>
            <person name="Isbrandt T."/>
            <person name="Kuo A."/>
            <person name="Sato A."/>
            <person name="Lyhne E.K."/>
            <person name="Kogle M.E."/>
            <person name="Wiebenga A."/>
            <person name="Kun R.S."/>
            <person name="Lubbers R.J."/>
            <person name="Makela M.R."/>
            <person name="Barry K."/>
            <person name="Chovatia M."/>
            <person name="Clum A."/>
            <person name="Daum C."/>
            <person name="Haridas S."/>
            <person name="He G."/>
            <person name="LaButti K."/>
            <person name="Lipzen A."/>
            <person name="Mondo S."/>
            <person name="Riley R."/>
            <person name="Salamov A."/>
            <person name="Simmons B.A."/>
            <person name="Magnuson J.K."/>
            <person name="Henrissat B."/>
            <person name="Mortensen U.H."/>
            <person name="Larsen T.O."/>
            <person name="Devries R.P."/>
            <person name="Grigoriev I.V."/>
            <person name="Machida M."/>
            <person name="Baker S.E."/>
            <person name="Andersen M.R."/>
        </authorList>
    </citation>
    <scope>NUCLEOTIDE SEQUENCE [LARGE SCALE GENOMIC DNA]</scope>
    <source>
        <strain evidence="2 3">CBS 117626</strain>
    </source>
</reference>
<keyword evidence="1" id="KW-0472">Membrane</keyword>
<gene>
    <name evidence="2" type="ORF">BDV40DRAFT_255249</name>
</gene>
<keyword evidence="1" id="KW-1133">Transmembrane helix</keyword>
<dbReference type="Proteomes" id="UP000326950">
    <property type="component" value="Unassembled WGS sequence"/>
</dbReference>
<feature type="transmembrane region" description="Helical" evidence="1">
    <location>
        <begin position="17"/>
        <end position="38"/>
    </location>
</feature>
<keyword evidence="3" id="KW-1185">Reference proteome</keyword>
<evidence type="ECO:0000313" key="3">
    <source>
        <dbReference type="Proteomes" id="UP000326950"/>
    </source>
</evidence>
<evidence type="ECO:0000256" key="1">
    <source>
        <dbReference type="SAM" id="Phobius"/>
    </source>
</evidence>
<proteinExistence type="predicted"/>
<sequence length="100" mass="11491">MPCRLKLPASISSLAGFAWFAFNSAMFLPLLPCVFLSLRCIQHSIFGNAFRMSLHDYPYRQALVLFVLEKRVSQHRVPCMACYMSLRLGLCFCRSRPNNI</sequence>
<dbReference type="AlphaFoldDB" id="A0A5N6V6M8"/>
<evidence type="ECO:0000313" key="2">
    <source>
        <dbReference type="EMBL" id="KAE8166668.1"/>
    </source>
</evidence>